<dbReference type="Pfam" id="PF00072">
    <property type="entry name" value="Response_reg"/>
    <property type="match status" value="1"/>
</dbReference>
<accession>A0A1I2QUH7</accession>
<evidence type="ECO:0000256" key="1">
    <source>
        <dbReference type="ARBA" id="ARBA00022553"/>
    </source>
</evidence>
<dbReference type="SMART" id="SM00448">
    <property type="entry name" value="REC"/>
    <property type="match status" value="1"/>
</dbReference>
<feature type="DNA-binding region" description="OmpR/PhoB-type" evidence="7">
    <location>
        <begin position="124"/>
        <end position="226"/>
    </location>
</feature>
<dbReference type="InterPro" id="IPR001867">
    <property type="entry name" value="OmpR/PhoB-type_DNA-bd"/>
</dbReference>
<keyword evidence="1 6" id="KW-0597">Phosphoprotein</keyword>
<dbReference type="Gene3D" id="3.40.50.2300">
    <property type="match status" value="1"/>
</dbReference>
<dbReference type="GO" id="GO:0005829">
    <property type="term" value="C:cytosol"/>
    <property type="evidence" value="ECO:0007669"/>
    <property type="project" value="TreeGrafter"/>
</dbReference>
<dbReference type="Proteomes" id="UP000198623">
    <property type="component" value="Unassembled WGS sequence"/>
</dbReference>
<dbReference type="Gene3D" id="6.10.250.690">
    <property type="match status" value="1"/>
</dbReference>
<evidence type="ECO:0000313" key="11">
    <source>
        <dbReference type="Proteomes" id="UP000198623"/>
    </source>
</evidence>
<feature type="domain" description="OmpR/PhoB-type" evidence="9">
    <location>
        <begin position="124"/>
        <end position="226"/>
    </location>
</feature>
<evidence type="ECO:0000259" key="8">
    <source>
        <dbReference type="PROSITE" id="PS50110"/>
    </source>
</evidence>
<sequence length="227" mass="25334">MKILLVEDEQKIADFICEGLRAKNFSVTHCADGNRGYEMASKHTFDVIILDIMLPGRDGLDILGSLRQTGIDTPIILLTARNELGDRVKGLEMGADDYLAKPFYVEELNARIQALLRRQGGTLQHVIEVGSLQLDCISRSITCHGQSVELTSREFSLLEHLMRSSNQVLTRGQLLEHVWGYDFDPCTNVVDVCIKRIRRKIASLESAGKMVGAIESVRGTGYRLSSR</sequence>
<keyword evidence="5" id="KW-0804">Transcription</keyword>
<keyword evidence="4 7" id="KW-0238">DNA-binding</keyword>
<evidence type="ECO:0000256" key="7">
    <source>
        <dbReference type="PROSITE-ProRule" id="PRU01091"/>
    </source>
</evidence>
<keyword evidence="3" id="KW-0805">Transcription regulation</keyword>
<dbReference type="OrthoDB" id="9802426at2"/>
<dbReference type="GO" id="GO:0006355">
    <property type="term" value="P:regulation of DNA-templated transcription"/>
    <property type="evidence" value="ECO:0007669"/>
    <property type="project" value="InterPro"/>
</dbReference>
<name>A0A1I2QUH7_9GAMM</name>
<dbReference type="EMBL" id="FOOU01000005">
    <property type="protein sequence ID" value="SFG30919.1"/>
    <property type="molecule type" value="Genomic_DNA"/>
</dbReference>
<dbReference type="GO" id="GO:0032993">
    <property type="term" value="C:protein-DNA complex"/>
    <property type="evidence" value="ECO:0007669"/>
    <property type="project" value="TreeGrafter"/>
</dbReference>
<dbReference type="RefSeq" id="WP_090727044.1">
    <property type="nucleotide sequence ID" value="NZ_FOOU01000005.1"/>
</dbReference>
<dbReference type="Pfam" id="PF00486">
    <property type="entry name" value="Trans_reg_C"/>
    <property type="match status" value="1"/>
</dbReference>
<dbReference type="SUPFAM" id="SSF52172">
    <property type="entry name" value="CheY-like"/>
    <property type="match status" value="1"/>
</dbReference>
<evidence type="ECO:0000313" key="10">
    <source>
        <dbReference type="EMBL" id="SFG30919.1"/>
    </source>
</evidence>
<dbReference type="PROSITE" id="PS50110">
    <property type="entry name" value="RESPONSE_REGULATORY"/>
    <property type="match status" value="1"/>
</dbReference>
<dbReference type="SMART" id="SM00862">
    <property type="entry name" value="Trans_reg_C"/>
    <property type="match status" value="1"/>
</dbReference>
<proteinExistence type="predicted"/>
<evidence type="ECO:0000256" key="6">
    <source>
        <dbReference type="PROSITE-ProRule" id="PRU00169"/>
    </source>
</evidence>
<feature type="modified residue" description="4-aspartylphosphate" evidence="6">
    <location>
        <position position="51"/>
    </location>
</feature>
<dbReference type="InterPro" id="IPR001789">
    <property type="entry name" value="Sig_transdc_resp-reg_receiver"/>
</dbReference>
<feature type="domain" description="Response regulatory" evidence="8">
    <location>
        <begin position="2"/>
        <end position="116"/>
    </location>
</feature>
<dbReference type="PANTHER" id="PTHR48111:SF38">
    <property type="entry name" value="TWO-COMPONENT RESPONSE REGULATOR"/>
    <property type="match status" value="1"/>
</dbReference>
<evidence type="ECO:0000256" key="3">
    <source>
        <dbReference type="ARBA" id="ARBA00023015"/>
    </source>
</evidence>
<dbReference type="GO" id="GO:0000156">
    <property type="term" value="F:phosphorelay response regulator activity"/>
    <property type="evidence" value="ECO:0007669"/>
    <property type="project" value="TreeGrafter"/>
</dbReference>
<dbReference type="AlphaFoldDB" id="A0A1I2QUH7"/>
<dbReference type="STRING" id="1045558.SAMN05216175_10596"/>
<dbReference type="InterPro" id="IPR039420">
    <property type="entry name" value="WalR-like"/>
</dbReference>
<keyword evidence="11" id="KW-1185">Reference proteome</keyword>
<dbReference type="InterPro" id="IPR036388">
    <property type="entry name" value="WH-like_DNA-bd_sf"/>
</dbReference>
<evidence type="ECO:0000256" key="5">
    <source>
        <dbReference type="ARBA" id="ARBA00023163"/>
    </source>
</evidence>
<evidence type="ECO:0000256" key="2">
    <source>
        <dbReference type="ARBA" id="ARBA00023012"/>
    </source>
</evidence>
<evidence type="ECO:0000256" key="4">
    <source>
        <dbReference type="ARBA" id="ARBA00023125"/>
    </source>
</evidence>
<dbReference type="Gene3D" id="1.10.10.10">
    <property type="entry name" value="Winged helix-like DNA-binding domain superfamily/Winged helix DNA-binding domain"/>
    <property type="match status" value="1"/>
</dbReference>
<dbReference type="CDD" id="cd00383">
    <property type="entry name" value="trans_reg_C"/>
    <property type="match status" value="1"/>
</dbReference>
<gene>
    <name evidence="10" type="ORF">SAMN05216175_10596</name>
</gene>
<dbReference type="PANTHER" id="PTHR48111">
    <property type="entry name" value="REGULATOR OF RPOS"/>
    <property type="match status" value="1"/>
</dbReference>
<protein>
    <submittedName>
        <fullName evidence="10">DNA-binding response regulator, OmpR family, contains REC and winged-helix (WHTH) domain</fullName>
    </submittedName>
</protein>
<dbReference type="PROSITE" id="PS51755">
    <property type="entry name" value="OMPR_PHOB"/>
    <property type="match status" value="1"/>
</dbReference>
<dbReference type="FunFam" id="1.10.10.10:FF:000005">
    <property type="entry name" value="Two-component system response regulator"/>
    <property type="match status" value="1"/>
</dbReference>
<dbReference type="GO" id="GO:0000976">
    <property type="term" value="F:transcription cis-regulatory region binding"/>
    <property type="evidence" value="ECO:0007669"/>
    <property type="project" value="TreeGrafter"/>
</dbReference>
<dbReference type="FunFam" id="3.40.50.2300:FF:000001">
    <property type="entry name" value="DNA-binding response regulator PhoB"/>
    <property type="match status" value="1"/>
</dbReference>
<evidence type="ECO:0000259" key="9">
    <source>
        <dbReference type="PROSITE" id="PS51755"/>
    </source>
</evidence>
<reference evidence="11" key="1">
    <citation type="submission" date="2016-10" db="EMBL/GenBank/DDBJ databases">
        <authorList>
            <person name="Varghese N."/>
            <person name="Submissions S."/>
        </authorList>
    </citation>
    <scope>NUCLEOTIDE SEQUENCE [LARGE SCALE GENOMIC DNA]</scope>
    <source>
        <strain evidence="11">CGMCC 1.10971</strain>
    </source>
</reference>
<organism evidence="10 11">
    <name type="scientific">Neptunomonas qingdaonensis</name>
    <dbReference type="NCBI Taxonomy" id="1045558"/>
    <lineage>
        <taxon>Bacteria</taxon>
        <taxon>Pseudomonadati</taxon>
        <taxon>Pseudomonadota</taxon>
        <taxon>Gammaproteobacteria</taxon>
        <taxon>Oceanospirillales</taxon>
        <taxon>Oceanospirillaceae</taxon>
        <taxon>Neptunomonas</taxon>
    </lineage>
</organism>
<keyword evidence="2" id="KW-0902">Two-component regulatory system</keyword>
<dbReference type="InterPro" id="IPR011006">
    <property type="entry name" value="CheY-like_superfamily"/>
</dbReference>